<dbReference type="Proteomes" id="UP000683360">
    <property type="component" value="Unassembled WGS sequence"/>
</dbReference>
<evidence type="ECO:0000313" key="2">
    <source>
        <dbReference type="EMBL" id="CAG2208171.1"/>
    </source>
</evidence>
<feature type="region of interest" description="Disordered" evidence="1">
    <location>
        <begin position="148"/>
        <end position="194"/>
    </location>
</feature>
<sequence length="364" mass="41834">MNCDQSRKYKIGEKKIYKSEEKEYLANLSNDRRIKCEVIKQIKCQLTRLKRLKADPVTAVFVIKDVKKNRKTRPKYLGLEELFDKVKQGEPALSSDELKKVNGVDMLFPTHEDITENVTLVTPSKLNIGPGHSKQLAESQKKMLEQTATVPSNDTLSIGTKSPSVKNKQKKTNEKTGVKGSSKGKSRKDKLPQMSEIELMDGIEPLPEQTEVEDVGNKDDFSDASPTRPRMSSYEQMRMDSIEKNRKFLSGLAFHHIPEESRTSEYIVQGIWVIVAFEQTWYPGLVKHIDKEKDSITITFMHPNGKNKFKWPVKEDRIDVERKFVIFVCLPPYACPEGENMYVLPGTDYIKNIYIAFQNKYFTQ</sequence>
<dbReference type="EMBL" id="CAJPWZ010001104">
    <property type="protein sequence ID" value="CAG2208171.1"/>
    <property type="molecule type" value="Genomic_DNA"/>
</dbReference>
<name>A0A8S3RN66_MYTED</name>
<dbReference type="OrthoDB" id="71166at2759"/>
<feature type="region of interest" description="Disordered" evidence="1">
    <location>
        <begin position="210"/>
        <end position="233"/>
    </location>
</feature>
<organism evidence="2 3">
    <name type="scientific">Mytilus edulis</name>
    <name type="common">Blue mussel</name>
    <dbReference type="NCBI Taxonomy" id="6550"/>
    <lineage>
        <taxon>Eukaryota</taxon>
        <taxon>Metazoa</taxon>
        <taxon>Spiralia</taxon>
        <taxon>Lophotrochozoa</taxon>
        <taxon>Mollusca</taxon>
        <taxon>Bivalvia</taxon>
        <taxon>Autobranchia</taxon>
        <taxon>Pteriomorphia</taxon>
        <taxon>Mytilida</taxon>
        <taxon>Mytiloidea</taxon>
        <taxon>Mytilidae</taxon>
        <taxon>Mytilinae</taxon>
        <taxon>Mytilus</taxon>
    </lineage>
</organism>
<dbReference type="InterPro" id="IPR037226">
    <property type="entry name" value="CAC2185-like_sf"/>
</dbReference>
<evidence type="ECO:0000256" key="1">
    <source>
        <dbReference type="SAM" id="MobiDB-lite"/>
    </source>
</evidence>
<keyword evidence="3" id="KW-1185">Reference proteome</keyword>
<protein>
    <submittedName>
        <fullName evidence="2">Uncharacterized protein</fullName>
    </submittedName>
</protein>
<comment type="caution">
    <text evidence="2">The sequence shown here is derived from an EMBL/GenBank/DDBJ whole genome shotgun (WGS) entry which is preliminary data.</text>
</comment>
<proteinExistence type="predicted"/>
<reference evidence="2" key="1">
    <citation type="submission" date="2021-03" db="EMBL/GenBank/DDBJ databases">
        <authorList>
            <person name="Bekaert M."/>
        </authorList>
    </citation>
    <scope>NUCLEOTIDE SEQUENCE</scope>
</reference>
<accession>A0A8S3RN66</accession>
<evidence type="ECO:0000313" key="3">
    <source>
        <dbReference type="Proteomes" id="UP000683360"/>
    </source>
</evidence>
<feature type="compositionally biased region" description="Polar residues" evidence="1">
    <location>
        <begin position="148"/>
        <end position="166"/>
    </location>
</feature>
<dbReference type="AlphaFoldDB" id="A0A8S3RN66"/>
<gene>
    <name evidence="2" type="ORF">MEDL_22495</name>
</gene>
<dbReference type="SUPFAM" id="SSF142795">
    <property type="entry name" value="CAC2185-like"/>
    <property type="match status" value="1"/>
</dbReference>